<evidence type="ECO:0000256" key="1">
    <source>
        <dbReference type="SAM" id="MobiDB-lite"/>
    </source>
</evidence>
<evidence type="ECO:0000313" key="2">
    <source>
        <dbReference type="EMBL" id="ADB14900.1"/>
    </source>
</evidence>
<dbReference type="EMBL" id="CP001848">
    <property type="protein sequence ID" value="ADB14900.1"/>
    <property type="molecule type" value="Genomic_DNA"/>
</dbReference>
<dbReference type="Proteomes" id="UP000001887">
    <property type="component" value="Chromosome"/>
</dbReference>
<dbReference type="HOGENOM" id="CLU_2937678_0_0_0"/>
<dbReference type="STRING" id="530564.Psta_0204"/>
<feature type="region of interest" description="Disordered" evidence="1">
    <location>
        <begin position="1"/>
        <end position="27"/>
    </location>
</feature>
<dbReference type="KEGG" id="psl:Psta_0204"/>
<keyword evidence="3" id="KW-1185">Reference proteome</keyword>
<reference evidence="2 3" key="1">
    <citation type="journal article" date="2009" name="Stand. Genomic Sci.">
        <title>Complete genome sequence of Pirellula staleyi type strain (ATCC 27377).</title>
        <authorList>
            <person name="Clum A."/>
            <person name="Tindall B.J."/>
            <person name="Sikorski J."/>
            <person name="Ivanova N."/>
            <person name="Mavrommatis K."/>
            <person name="Lucas S."/>
            <person name="Glavina del Rio T."/>
            <person name="Nolan M."/>
            <person name="Chen F."/>
            <person name="Tice H."/>
            <person name="Pitluck S."/>
            <person name="Cheng J.F."/>
            <person name="Chertkov O."/>
            <person name="Brettin T."/>
            <person name="Han C."/>
            <person name="Detter J.C."/>
            <person name="Kuske C."/>
            <person name="Bruce D."/>
            <person name="Goodwin L."/>
            <person name="Ovchinikova G."/>
            <person name="Pati A."/>
            <person name="Mikhailova N."/>
            <person name="Chen A."/>
            <person name="Palaniappan K."/>
            <person name="Land M."/>
            <person name="Hauser L."/>
            <person name="Chang Y.J."/>
            <person name="Jeffries C.D."/>
            <person name="Chain P."/>
            <person name="Rohde M."/>
            <person name="Goker M."/>
            <person name="Bristow J."/>
            <person name="Eisen J.A."/>
            <person name="Markowitz V."/>
            <person name="Hugenholtz P."/>
            <person name="Kyrpides N.C."/>
            <person name="Klenk H.P."/>
            <person name="Lapidus A."/>
        </authorList>
    </citation>
    <scope>NUCLEOTIDE SEQUENCE [LARGE SCALE GENOMIC DNA]</scope>
    <source>
        <strain evidence="3">ATCC 27377 / DSM 6068 / ICPB 4128</strain>
    </source>
</reference>
<accession>D2R1B5</accession>
<gene>
    <name evidence="2" type="ordered locus">Psta_0204</name>
</gene>
<name>D2R1B5_PIRSD</name>
<sequence length="60" mass="6912">MAFPKRGKTTAAYRKRTSRKSNHQIALGPLSKRLEANWARALEVPPRNEHGSLEKWLVTR</sequence>
<feature type="compositionally biased region" description="Basic residues" evidence="1">
    <location>
        <begin position="1"/>
        <end position="22"/>
    </location>
</feature>
<organism evidence="2 3">
    <name type="scientific">Pirellula staleyi (strain ATCC 27377 / DSM 6068 / ICPB 4128)</name>
    <name type="common">Pirella staleyi</name>
    <dbReference type="NCBI Taxonomy" id="530564"/>
    <lineage>
        <taxon>Bacteria</taxon>
        <taxon>Pseudomonadati</taxon>
        <taxon>Planctomycetota</taxon>
        <taxon>Planctomycetia</taxon>
        <taxon>Pirellulales</taxon>
        <taxon>Pirellulaceae</taxon>
        <taxon>Pirellula</taxon>
    </lineage>
</organism>
<dbReference type="AlphaFoldDB" id="D2R1B5"/>
<proteinExistence type="predicted"/>
<protein>
    <submittedName>
        <fullName evidence="2">Uncharacterized protein</fullName>
    </submittedName>
</protein>
<evidence type="ECO:0000313" key="3">
    <source>
        <dbReference type="Proteomes" id="UP000001887"/>
    </source>
</evidence>